<reference evidence="1 2" key="1">
    <citation type="submission" date="2018-10" db="EMBL/GenBank/DDBJ databases">
        <authorList>
            <person name="Ekblom R."/>
            <person name="Jareborg N."/>
        </authorList>
    </citation>
    <scope>NUCLEOTIDE SEQUENCE [LARGE SCALE GENOMIC DNA]</scope>
    <source>
        <tissue evidence="1">Muscle</tissue>
    </source>
</reference>
<proteinExistence type="predicted"/>
<feature type="non-terminal residue" evidence="1">
    <location>
        <position position="1"/>
    </location>
</feature>
<dbReference type="Proteomes" id="UP000269945">
    <property type="component" value="Unassembled WGS sequence"/>
</dbReference>
<protein>
    <submittedName>
        <fullName evidence="1">Uncharacterized protein</fullName>
    </submittedName>
</protein>
<dbReference type="EMBL" id="CYRY02011384">
    <property type="protein sequence ID" value="VCW79129.1"/>
    <property type="molecule type" value="Genomic_DNA"/>
</dbReference>
<name>A0A9X9LQI9_GULGU</name>
<accession>A0A9X9LQI9</accession>
<organism evidence="1 2">
    <name type="scientific">Gulo gulo</name>
    <name type="common">Wolverine</name>
    <name type="synonym">Gluton</name>
    <dbReference type="NCBI Taxonomy" id="48420"/>
    <lineage>
        <taxon>Eukaryota</taxon>
        <taxon>Metazoa</taxon>
        <taxon>Chordata</taxon>
        <taxon>Craniata</taxon>
        <taxon>Vertebrata</taxon>
        <taxon>Euteleostomi</taxon>
        <taxon>Mammalia</taxon>
        <taxon>Eutheria</taxon>
        <taxon>Laurasiatheria</taxon>
        <taxon>Carnivora</taxon>
        <taxon>Caniformia</taxon>
        <taxon>Musteloidea</taxon>
        <taxon>Mustelidae</taxon>
        <taxon>Guloninae</taxon>
        <taxon>Gulo</taxon>
    </lineage>
</organism>
<dbReference type="AlphaFoldDB" id="A0A9X9LQI9"/>
<gene>
    <name evidence="1" type="ORF">BN2614_LOCUS1</name>
</gene>
<sequence length="49" mass="5275">VLPPRGTSGSRGFPSCCCLCEVGQIHNPSQEQDRSSESSPWPCALLLFP</sequence>
<evidence type="ECO:0000313" key="1">
    <source>
        <dbReference type="EMBL" id="VCW79129.1"/>
    </source>
</evidence>
<feature type="non-terminal residue" evidence="1">
    <location>
        <position position="49"/>
    </location>
</feature>
<comment type="caution">
    <text evidence="1">The sequence shown here is derived from an EMBL/GenBank/DDBJ whole genome shotgun (WGS) entry which is preliminary data.</text>
</comment>
<evidence type="ECO:0000313" key="2">
    <source>
        <dbReference type="Proteomes" id="UP000269945"/>
    </source>
</evidence>
<keyword evidence="2" id="KW-1185">Reference proteome</keyword>